<dbReference type="InterPro" id="IPR020904">
    <property type="entry name" value="Sc_DH/Rdtase_CS"/>
</dbReference>
<dbReference type="PRINTS" id="PR00080">
    <property type="entry name" value="SDRFAMILY"/>
</dbReference>
<keyword evidence="2" id="KW-0560">Oxidoreductase</keyword>
<dbReference type="AlphaFoldDB" id="T0FIW9"/>
<dbReference type="PRINTS" id="PR00081">
    <property type="entry name" value="GDHRDH"/>
</dbReference>
<accession>T0FIW9</accession>
<evidence type="ECO:0000313" key="3">
    <source>
        <dbReference type="EMBL" id="EQA69565.1"/>
    </source>
</evidence>
<gene>
    <name evidence="3" type="ORF">LEP1GSC059_1893</name>
</gene>
<evidence type="ECO:0000313" key="4">
    <source>
        <dbReference type="Proteomes" id="UP000015442"/>
    </source>
</evidence>
<dbReference type="SUPFAM" id="SSF51735">
    <property type="entry name" value="NAD(P)-binding Rossmann-fold domains"/>
    <property type="match status" value="1"/>
</dbReference>
<dbReference type="Proteomes" id="UP000015442">
    <property type="component" value="Unassembled WGS sequence"/>
</dbReference>
<dbReference type="EMBL" id="AKWY02000034">
    <property type="protein sequence ID" value="EQA69565.1"/>
    <property type="molecule type" value="Genomic_DNA"/>
</dbReference>
<dbReference type="InterPro" id="IPR036291">
    <property type="entry name" value="NAD(P)-bd_dom_sf"/>
</dbReference>
<dbReference type="CDD" id="cd05233">
    <property type="entry name" value="SDR_c"/>
    <property type="match status" value="1"/>
</dbReference>
<dbReference type="PROSITE" id="PS00061">
    <property type="entry name" value="ADH_SHORT"/>
    <property type="match status" value="1"/>
</dbReference>
<dbReference type="PANTHER" id="PTHR43639:SF1">
    <property type="entry name" value="SHORT-CHAIN DEHYDROGENASE_REDUCTASE FAMILY PROTEIN"/>
    <property type="match status" value="1"/>
</dbReference>
<organism evidence="3 4">
    <name type="scientific">Leptospira noguchii serovar Panama str. CZ214</name>
    <dbReference type="NCBI Taxonomy" id="1001595"/>
    <lineage>
        <taxon>Bacteria</taxon>
        <taxon>Pseudomonadati</taxon>
        <taxon>Spirochaetota</taxon>
        <taxon>Spirochaetia</taxon>
        <taxon>Leptospirales</taxon>
        <taxon>Leptospiraceae</taxon>
        <taxon>Leptospira</taxon>
    </lineage>
</organism>
<dbReference type="FunFam" id="3.40.50.720:FF:000084">
    <property type="entry name" value="Short-chain dehydrogenase reductase"/>
    <property type="match status" value="1"/>
</dbReference>
<dbReference type="Gene3D" id="3.40.50.720">
    <property type="entry name" value="NAD(P)-binding Rossmann-like Domain"/>
    <property type="match status" value="1"/>
</dbReference>
<comment type="similarity">
    <text evidence="1">Belongs to the short-chain dehydrogenases/reductases (SDR) family.</text>
</comment>
<evidence type="ECO:0000256" key="1">
    <source>
        <dbReference type="ARBA" id="ARBA00006484"/>
    </source>
</evidence>
<dbReference type="Pfam" id="PF13561">
    <property type="entry name" value="adh_short_C2"/>
    <property type="match status" value="1"/>
</dbReference>
<dbReference type="GeneID" id="23203613"/>
<proteinExistence type="inferred from homology"/>
<dbReference type="RefSeq" id="WP_017214733.1">
    <property type="nucleotide sequence ID" value="NZ_AKWY02000034.1"/>
</dbReference>
<comment type="caution">
    <text evidence="3">The sequence shown here is derived from an EMBL/GenBank/DDBJ whole genome shotgun (WGS) entry which is preliminary data.</text>
</comment>
<dbReference type="PANTHER" id="PTHR43639">
    <property type="entry name" value="OXIDOREDUCTASE, SHORT-CHAIN DEHYDROGENASE/REDUCTASE FAMILY (AFU_ORTHOLOGUE AFUA_5G02870)"/>
    <property type="match status" value="1"/>
</dbReference>
<protein>
    <submittedName>
        <fullName evidence="3">KR domain protein</fullName>
    </submittedName>
</protein>
<evidence type="ECO:0000256" key="2">
    <source>
        <dbReference type="ARBA" id="ARBA00023002"/>
    </source>
</evidence>
<dbReference type="InterPro" id="IPR002347">
    <property type="entry name" value="SDR_fam"/>
</dbReference>
<name>T0FIW9_9LEPT</name>
<dbReference type="GO" id="GO:0016491">
    <property type="term" value="F:oxidoreductase activity"/>
    <property type="evidence" value="ECO:0007669"/>
    <property type="project" value="UniProtKB-KW"/>
</dbReference>
<reference evidence="3 4" key="1">
    <citation type="submission" date="2013-05" db="EMBL/GenBank/DDBJ databases">
        <authorList>
            <person name="Harkins D.M."/>
            <person name="Durkin A.S."/>
            <person name="Brinkac L.M."/>
            <person name="Haft D.H."/>
            <person name="Selengut J.D."/>
            <person name="Sanka R."/>
            <person name="DePew J."/>
            <person name="Purushe J."/>
            <person name="Hartskeerl R.A."/>
            <person name="Ahmed A."/>
            <person name="van der Linden H."/>
            <person name="Goris M.G.A."/>
            <person name="Vinetz J.M."/>
            <person name="Sutton G.G."/>
            <person name="Nierman W.C."/>
            <person name="Fouts D.E."/>
        </authorList>
    </citation>
    <scope>NUCLEOTIDE SEQUENCE [LARGE SCALE GENOMIC DNA]</scope>
    <source>
        <strain evidence="3 4">CZ214</strain>
    </source>
</reference>
<sequence length="247" mass="26430">MAKTAIITGGNKGIGLGITKVFLEAGYHVIVGARSETDFSQLGDKVRFVQADVRNEADHKKLADEALTWTGRLDVYINNAGFSEWRPIEKIDEQFFDLMISTNLKGAFWGSKVASSHLKEGGSIINISSLAGKRGSSNNSLYVASKFGMNGLTQSLAKELGPRRIRVNGICPVLVSTDGLLEALNQPDSPAKGNPEKFLSEFTKTNSALGRLPTSGEVASLCLFFASEAASAITGQNINVDCGVFPQ</sequence>